<feature type="region of interest" description="Disordered" evidence="4">
    <location>
        <begin position="1"/>
        <end position="20"/>
    </location>
</feature>
<gene>
    <name evidence="6" type="ORF">KDA27_09920</name>
</gene>
<keyword evidence="5" id="KW-1133">Transmembrane helix</keyword>
<dbReference type="PROSITE" id="PS50005">
    <property type="entry name" value="TPR"/>
    <property type="match status" value="1"/>
</dbReference>
<feature type="transmembrane region" description="Helical" evidence="5">
    <location>
        <begin position="280"/>
        <end position="297"/>
    </location>
</feature>
<protein>
    <submittedName>
        <fullName evidence="6">Tetratricopeptide repeat protein</fullName>
    </submittedName>
</protein>
<accession>A0A956NE23</accession>
<evidence type="ECO:0000256" key="5">
    <source>
        <dbReference type="SAM" id="Phobius"/>
    </source>
</evidence>
<dbReference type="InterPro" id="IPR019734">
    <property type="entry name" value="TPR_rpt"/>
</dbReference>
<feature type="transmembrane region" description="Helical" evidence="5">
    <location>
        <begin position="409"/>
        <end position="430"/>
    </location>
</feature>
<dbReference type="PANTHER" id="PTHR44227:SF3">
    <property type="entry name" value="PROTEIN O-MANNOSYL-TRANSFERASE TMTC4"/>
    <property type="match status" value="1"/>
</dbReference>
<evidence type="ECO:0000313" key="7">
    <source>
        <dbReference type="Proteomes" id="UP000739538"/>
    </source>
</evidence>
<proteinExistence type="predicted"/>
<dbReference type="Proteomes" id="UP000739538">
    <property type="component" value="Unassembled WGS sequence"/>
</dbReference>
<evidence type="ECO:0000256" key="3">
    <source>
        <dbReference type="PROSITE-ProRule" id="PRU00339"/>
    </source>
</evidence>
<dbReference type="PANTHER" id="PTHR44227">
    <property type="match status" value="1"/>
</dbReference>
<organism evidence="6 7">
    <name type="scientific">Eiseniibacteriota bacterium</name>
    <dbReference type="NCBI Taxonomy" id="2212470"/>
    <lineage>
        <taxon>Bacteria</taxon>
        <taxon>Candidatus Eiseniibacteriota</taxon>
    </lineage>
</organism>
<keyword evidence="5" id="KW-0472">Membrane</keyword>
<feature type="transmembrane region" description="Helical" evidence="5">
    <location>
        <begin position="379"/>
        <end position="397"/>
    </location>
</feature>
<keyword evidence="2 3" id="KW-0802">TPR repeat</keyword>
<dbReference type="AlphaFoldDB" id="A0A956NE23"/>
<evidence type="ECO:0000256" key="4">
    <source>
        <dbReference type="SAM" id="MobiDB-lite"/>
    </source>
</evidence>
<evidence type="ECO:0000256" key="2">
    <source>
        <dbReference type="ARBA" id="ARBA00022803"/>
    </source>
</evidence>
<feature type="transmembrane region" description="Helical" evidence="5">
    <location>
        <begin position="353"/>
        <end position="373"/>
    </location>
</feature>
<keyword evidence="1" id="KW-0677">Repeat</keyword>
<keyword evidence="5" id="KW-0812">Transmembrane</keyword>
<feature type="transmembrane region" description="Helical" evidence="5">
    <location>
        <begin position="450"/>
        <end position="468"/>
    </location>
</feature>
<feature type="repeat" description="TPR" evidence="3">
    <location>
        <begin position="541"/>
        <end position="574"/>
    </location>
</feature>
<name>A0A956NE23_UNCEI</name>
<dbReference type="InterPro" id="IPR011990">
    <property type="entry name" value="TPR-like_helical_dom_sf"/>
</dbReference>
<comment type="caution">
    <text evidence="6">The sequence shown here is derived from an EMBL/GenBank/DDBJ whole genome shotgun (WGS) entry which is preliminary data.</text>
</comment>
<dbReference type="Gene3D" id="1.25.40.10">
    <property type="entry name" value="Tetratricopeptide repeat domain"/>
    <property type="match status" value="2"/>
</dbReference>
<feature type="transmembrane region" description="Helical" evidence="5">
    <location>
        <begin position="26"/>
        <end position="47"/>
    </location>
</feature>
<evidence type="ECO:0000256" key="1">
    <source>
        <dbReference type="ARBA" id="ARBA00022737"/>
    </source>
</evidence>
<dbReference type="EMBL" id="JAGQHS010000042">
    <property type="protein sequence ID" value="MCA9756108.1"/>
    <property type="molecule type" value="Genomic_DNA"/>
</dbReference>
<dbReference type="SMART" id="SM00028">
    <property type="entry name" value="TPR"/>
    <property type="match status" value="3"/>
</dbReference>
<feature type="transmembrane region" description="Helical" evidence="5">
    <location>
        <begin position="186"/>
        <end position="208"/>
    </location>
</feature>
<reference evidence="6" key="2">
    <citation type="journal article" date="2021" name="Microbiome">
        <title>Successional dynamics and alternative stable states in a saline activated sludge microbial community over 9 years.</title>
        <authorList>
            <person name="Wang Y."/>
            <person name="Ye J."/>
            <person name="Ju F."/>
            <person name="Liu L."/>
            <person name="Boyd J.A."/>
            <person name="Deng Y."/>
            <person name="Parks D.H."/>
            <person name="Jiang X."/>
            <person name="Yin X."/>
            <person name="Woodcroft B.J."/>
            <person name="Tyson G.W."/>
            <person name="Hugenholtz P."/>
            <person name="Polz M.F."/>
            <person name="Zhang T."/>
        </authorList>
    </citation>
    <scope>NUCLEOTIDE SEQUENCE</scope>
    <source>
        <strain evidence="6">HKST-UBA02</strain>
    </source>
</reference>
<feature type="transmembrane region" description="Helical" evidence="5">
    <location>
        <begin position="157"/>
        <end position="180"/>
    </location>
</feature>
<sequence>MNRTSVPGRKQPNHPPRGRLLGDTRVGNAALGALLLALAVLAYLPAISAGPVWDDHLLLEQNPTIAGRTPALEAFRQPFTPFDLFYRPATAIALRAAVAPETAAVPGSASAIPGIAVSAGSEGTTGSLRTIHLVALALHSLIGLAIAQLAKRSGASPLAAGFAAVVFVCHPAMTEAVAWMSGFGDVLAGFALVFAALLALPAVGPASLDRPPRSGGGEPGPPRGESSPRGLVLRSAAAVFLLALSAFAKETAVPIAILIVSAVLWHRFRSQTGEARRTRAVIVSAGFAVVLIAYAALRASAVPPGGLEPRFEISRAALVLGTYVRTWLLPIGEGFVPILDLHPLVNRPEGLDVRYLWAAGGTVTFCAMSWIAWRRRSPARFGLLWAAVSFVPAWLLVPASSPLLAERYLYLPSIGLAIAVPALMSGALGWGRGGAPWNVARSDARGGRALRASAIVVAILLCLSALAVTRMRANEWKSEETLLEASLARDARNVAIAVNRGFLLRSEGRPDQALSLYQRTIAAIDQGRPFYQTDHGRIAWTRLLFEAGTLDLESGAREDAEADWRRALEVDPLHEQTLISYSAFLGSGARFDELVDLLDPAVSALPESIPLRRNLALGLRLSGKDRAAVEQYRALLRLDPNDSSAREALERLDRP</sequence>
<evidence type="ECO:0000313" key="6">
    <source>
        <dbReference type="EMBL" id="MCA9756108.1"/>
    </source>
</evidence>
<dbReference type="SUPFAM" id="SSF48452">
    <property type="entry name" value="TPR-like"/>
    <property type="match status" value="1"/>
</dbReference>
<reference evidence="6" key="1">
    <citation type="submission" date="2020-04" db="EMBL/GenBank/DDBJ databases">
        <authorList>
            <person name="Zhang T."/>
        </authorList>
    </citation>
    <scope>NUCLEOTIDE SEQUENCE</scope>
    <source>
        <strain evidence="6">HKST-UBA02</strain>
    </source>
</reference>
<feature type="region of interest" description="Disordered" evidence="4">
    <location>
        <begin position="209"/>
        <end position="229"/>
    </location>
</feature>
<dbReference type="InterPro" id="IPR052346">
    <property type="entry name" value="O-mannosyl-transferase_TMTC"/>
</dbReference>